<accession>A0ABR0TS89</accession>
<evidence type="ECO:0000313" key="2">
    <source>
        <dbReference type="Proteomes" id="UP001341245"/>
    </source>
</evidence>
<name>A0ABR0TS89_AURPU</name>
<gene>
    <name evidence="1" type="ORF">QM012_006314</name>
</gene>
<proteinExistence type="predicted"/>
<reference evidence="1 2" key="1">
    <citation type="submission" date="2023-11" db="EMBL/GenBank/DDBJ databases">
        <title>Draft genome sequence and annotation of the polyextremotolerant black yeast-like fungus Aureobasidium pullulans NRRL 62042.</title>
        <authorList>
            <person name="Dielentheis-Frenken M.R.E."/>
            <person name="Wibberg D."/>
            <person name="Blank L.M."/>
            <person name="Tiso T."/>
        </authorList>
    </citation>
    <scope>NUCLEOTIDE SEQUENCE [LARGE SCALE GENOMIC DNA]</scope>
    <source>
        <strain evidence="1 2">NRRL 62042</strain>
    </source>
</reference>
<evidence type="ECO:0000313" key="1">
    <source>
        <dbReference type="EMBL" id="KAK6007306.1"/>
    </source>
</evidence>
<protein>
    <submittedName>
        <fullName evidence="1">Uncharacterized protein</fullName>
    </submittedName>
</protein>
<dbReference type="Proteomes" id="UP001341245">
    <property type="component" value="Unassembled WGS sequence"/>
</dbReference>
<dbReference type="EMBL" id="JASGXD010000003">
    <property type="protein sequence ID" value="KAK6007306.1"/>
    <property type="molecule type" value="Genomic_DNA"/>
</dbReference>
<keyword evidence="2" id="KW-1185">Reference proteome</keyword>
<sequence length="151" mass="16872">MRSGSALIIWGHREASVLAIVGSIELDRDLLAQGSDYGQQLSQDPVHKRILDLVEQYTDDSKISSYAKFHFVKLLAINKLKVSNIEDLELASIMASMSLSQNDSKEERNIDNKYEKVVHDCVKQLKCLYTKGNPVRKVAGTLKAVTESTGY</sequence>
<comment type="caution">
    <text evidence="1">The sequence shown here is derived from an EMBL/GenBank/DDBJ whole genome shotgun (WGS) entry which is preliminary data.</text>
</comment>
<organism evidence="1 2">
    <name type="scientific">Aureobasidium pullulans</name>
    <name type="common">Black yeast</name>
    <name type="synonym">Pullularia pullulans</name>
    <dbReference type="NCBI Taxonomy" id="5580"/>
    <lineage>
        <taxon>Eukaryota</taxon>
        <taxon>Fungi</taxon>
        <taxon>Dikarya</taxon>
        <taxon>Ascomycota</taxon>
        <taxon>Pezizomycotina</taxon>
        <taxon>Dothideomycetes</taxon>
        <taxon>Dothideomycetidae</taxon>
        <taxon>Dothideales</taxon>
        <taxon>Saccotheciaceae</taxon>
        <taxon>Aureobasidium</taxon>
    </lineage>
</organism>